<name>A0A369ARA0_9BURK</name>
<dbReference type="Proteomes" id="UP000252174">
    <property type="component" value="Unassembled WGS sequence"/>
</dbReference>
<dbReference type="OrthoDB" id="198978at2"/>
<organism evidence="3 4">
    <name type="scientific">Extensimonas vulgaris</name>
    <dbReference type="NCBI Taxonomy" id="1031594"/>
    <lineage>
        <taxon>Bacteria</taxon>
        <taxon>Pseudomonadati</taxon>
        <taxon>Pseudomonadota</taxon>
        <taxon>Betaproteobacteria</taxon>
        <taxon>Burkholderiales</taxon>
        <taxon>Comamonadaceae</taxon>
        <taxon>Extensimonas</taxon>
    </lineage>
</organism>
<proteinExistence type="predicted"/>
<sequence>MRFPFLCTLAVAALAGSMGLTACTTTGETDTAPNTSARVALDAEVNDTLNRLYKVAPDTREMVAKAAGVLVFPSVIGGSFVVGGGYGRGAMLVDGRTQGYYSLGTGSIGWQIGAQSKSVIYVFNTREALAKFLDSTGWVAGVDATVAVAHIGANGRIDSETIRQPVVGFVMNNAGLEAGVSLQGTKISRISL</sequence>
<keyword evidence="1" id="KW-0732">Signal</keyword>
<dbReference type="AlphaFoldDB" id="A0A369ARA0"/>
<accession>A0A369ARA0</accession>
<gene>
    <name evidence="3" type="ORF">DFR45_102270</name>
</gene>
<keyword evidence="4" id="KW-1185">Reference proteome</keyword>
<feature type="chain" id="PRO_5017000668" evidence="1">
    <location>
        <begin position="23"/>
        <end position="192"/>
    </location>
</feature>
<reference evidence="3 4" key="1">
    <citation type="submission" date="2018-07" db="EMBL/GenBank/DDBJ databases">
        <title>Genomic Encyclopedia of Type Strains, Phase IV (KMG-IV): sequencing the most valuable type-strain genomes for metagenomic binning, comparative biology and taxonomic classification.</title>
        <authorList>
            <person name="Goeker M."/>
        </authorList>
    </citation>
    <scope>NUCLEOTIDE SEQUENCE [LARGE SCALE GENOMIC DNA]</scope>
    <source>
        <strain evidence="3 4">DSM 100911</strain>
    </source>
</reference>
<evidence type="ECO:0000259" key="2">
    <source>
        <dbReference type="Pfam" id="PF04366"/>
    </source>
</evidence>
<evidence type="ECO:0000313" key="3">
    <source>
        <dbReference type="EMBL" id="RCX10868.1"/>
    </source>
</evidence>
<comment type="caution">
    <text evidence="3">The sequence shown here is derived from an EMBL/GenBank/DDBJ whole genome shotgun (WGS) entry which is preliminary data.</text>
</comment>
<evidence type="ECO:0000313" key="4">
    <source>
        <dbReference type="Proteomes" id="UP000252174"/>
    </source>
</evidence>
<dbReference type="InterPro" id="IPR007461">
    <property type="entry name" value="Ysc84_actin-binding"/>
</dbReference>
<dbReference type="EMBL" id="QPJU01000002">
    <property type="protein sequence ID" value="RCX10868.1"/>
    <property type="molecule type" value="Genomic_DNA"/>
</dbReference>
<dbReference type="Pfam" id="PF04366">
    <property type="entry name" value="Ysc84"/>
    <property type="match status" value="1"/>
</dbReference>
<feature type="domain" description="Ysc84 actin-binding" evidence="2">
    <location>
        <begin position="105"/>
        <end position="188"/>
    </location>
</feature>
<feature type="signal peptide" evidence="1">
    <location>
        <begin position="1"/>
        <end position="22"/>
    </location>
</feature>
<protein>
    <submittedName>
        <fullName evidence="3">Las17-binding protein actin regulator</fullName>
    </submittedName>
</protein>
<dbReference type="CDD" id="cd11524">
    <property type="entry name" value="SYLF"/>
    <property type="match status" value="1"/>
</dbReference>
<evidence type="ECO:0000256" key="1">
    <source>
        <dbReference type="SAM" id="SignalP"/>
    </source>
</evidence>
<dbReference type="RefSeq" id="WP_114482445.1">
    <property type="nucleotide sequence ID" value="NZ_QPJU01000002.1"/>
</dbReference>
<dbReference type="PROSITE" id="PS51257">
    <property type="entry name" value="PROKAR_LIPOPROTEIN"/>
    <property type="match status" value="1"/>
</dbReference>